<feature type="domain" description="EF-hand" evidence="4">
    <location>
        <begin position="141"/>
        <end position="172"/>
    </location>
</feature>
<dbReference type="PANTHER" id="PTHR23048:SF0">
    <property type="entry name" value="CALMODULIN LIKE 3"/>
    <property type="match status" value="1"/>
</dbReference>
<dbReference type="PROSITE" id="PS00018">
    <property type="entry name" value="EF_HAND_1"/>
    <property type="match status" value="2"/>
</dbReference>
<dbReference type="PANTHER" id="PTHR23048">
    <property type="entry name" value="MYOSIN LIGHT CHAIN 1, 3"/>
    <property type="match status" value="1"/>
</dbReference>
<dbReference type="OrthoDB" id="26525at2759"/>
<dbReference type="AlphaFoldDB" id="A0A9P6Y5F1"/>
<protein>
    <recommendedName>
        <fullName evidence="4">EF-hand domain-containing protein</fullName>
    </recommendedName>
</protein>
<evidence type="ECO:0000313" key="5">
    <source>
        <dbReference type="EMBL" id="KAG1539644.1"/>
    </source>
</evidence>
<gene>
    <name evidence="5" type="ORF">G6F51_009006</name>
</gene>
<evidence type="ECO:0000259" key="4">
    <source>
        <dbReference type="PROSITE" id="PS50222"/>
    </source>
</evidence>
<dbReference type="InterPro" id="IPR018247">
    <property type="entry name" value="EF_Hand_1_Ca_BS"/>
</dbReference>
<dbReference type="InterPro" id="IPR002048">
    <property type="entry name" value="EF_hand_dom"/>
</dbReference>
<keyword evidence="2" id="KW-0677">Repeat</keyword>
<evidence type="ECO:0000256" key="2">
    <source>
        <dbReference type="ARBA" id="ARBA00022737"/>
    </source>
</evidence>
<dbReference type="Proteomes" id="UP000717996">
    <property type="component" value="Unassembled WGS sequence"/>
</dbReference>
<dbReference type="InterPro" id="IPR050230">
    <property type="entry name" value="CALM/Myosin/TropC-like"/>
</dbReference>
<reference evidence="5" key="1">
    <citation type="journal article" date="2020" name="Microb. Genom.">
        <title>Genetic diversity of clinical and environmental Mucorales isolates obtained from an investigation of mucormycosis cases among solid organ transplant recipients.</title>
        <authorList>
            <person name="Nguyen M.H."/>
            <person name="Kaul D."/>
            <person name="Muto C."/>
            <person name="Cheng S.J."/>
            <person name="Richter R.A."/>
            <person name="Bruno V.M."/>
            <person name="Liu G."/>
            <person name="Beyhan S."/>
            <person name="Sundermann A.J."/>
            <person name="Mounaud S."/>
            <person name="Pasculle A.W."/>
            <person name="Nierman W.C."/>
            <person name="Driscoll E."/>
            <person name="Cumbie R."/>
            <person name="Clancy C.J."/>
            <person name="Dupont C.L."/>
        </authorList>
    </citation>
    <scope>NUCLEOTIDE SEQUENCE</scope>
    <source>
        <strain evidence="5">GL16</strain>
    </source>
</reference>
<dbReference type="FunFam" id="1.10.238.10:FF:000181">
    <property type="entry name" value="CALML5 isoform 1"/>
    <property type="match status" value="1"/>
</dbReference>
<dbReference type="SUPFAM" id="SSF47473">
    <property type="entry name" value="EF-hand"/>
    <property type="match status" value="1"/>
</dbReference>
<sequence>MSKVNKEELKSLHEAFSLYDTEHKGVINVKQLMDILKSLGVVETDEQKIKLVVQKNDKNNSGSIDFDAFVNVMTEVISSSPVSTPREDQQSNQDKAGYFRSMSRHEADELKVCFEKFDKNGDGHISEEELKQVMSELGEKLTGEEIKDMIKDADTNNDGQISFEEFKGLIPS</sequence>
<dbReference type="PROSITE" id="PS50222">
    <property type="entry name" value="EF_HAND_2"/>
    <property type="match status" value="4"/>
</dbReference>
<evidence type="ECO:0000256" key="3">
    <source>
        <dbReference type="ARBA" id="ARBA00022837"/>
    </source>
</evidence>
<dbReference type="EMBL" id="JAANIT010001574">
    <property type="protein sequence ID" value="KAG1539644.1"/>
    <property type="molecule type" value="Genomic_DNA"/>
</dbReference>
<organism evidence="5 6">
    <name type="scientific">Rhizopus oryzae</name>
    <name type="common">Mucormycosis agent</name>
    <name type="synonym">Rhizopus arrhizus var. delemar</name>
    <dbReference type="NCBI Taxonomy" id="64495"/>
    <lineage>
        <taxon>Eukaryota</taxon>
        <taxon>Fungi</taxon>
        <taxon>Fungi incertae sedis</taxon>
        <taxon>Mucoromycota</taxon>
        <taxon>Mucoromycotina</taxon>
        <taxon>Mucoromycetes</taxon>
        <taxon>Mucorales</taxon>
        <taxon>Mucorineae</taxon>
        <taxon>Rhizopodaceae</taxon>
        <taxon>Rhizopus</taxon>
    </lineage>
</organism>
<feature type="domain" description="EF-hand" evidence="4">
    <location>
        <begin position="105"/>
        <end position="140"/>
    </location>
</feature>
<dbReference type="GO" id="GO:0016460">
    <property type="term" value="C:myosin II complex"/>
    <property type="evidence" value="ECO:0007669"/>
    <property type="project" value="TreeGrafter"/>
</dbReference>
<feature type="domain" description="EF-hand" evidence="4">
    <location>
        <begin position="7"/>
        <end position="42"/>
    </location>
</feature>
<dbReference type="Pfam" id="PF13499">
    <property type="entry name" value="EF-hand_7"/>
    <property type="match status" value="2"/>
</dbReference>
<dbReference type="GO" id="GO:0005509">
    <property type="term" value="F:calcium ion binding"/>
    <property type="evidence" value="ECO:0007669"/>
    <property type="project" value="InterPro"/>
</dbReference>
<accession>A0A9P6Y5F1</accession>
<keyword evidence="3" id="KW-0106">Calcium</keyword>
<keyword evidence="1" id="KW-0479">Metal-binding</keyword>
<dbReference type="CDD" id="cd00051">
    <property type="entry name" value="EFh"/>
    <property type="match status" value="1"/>
</dbReference>
<dbReference type="InterPro" id="IPR011992">
    <property type="entry name" value="EF-hand-dom_pair"/>
</dbReference>
<feature type="domain" description="EF-hand" evidence="4">
    <location>
        <begin position="44"/>
        <end position="79"/>
    </location>
</feature>
<proteinExistence type="predicted"/>
<dbReference type="SMART" id="SM00054">
    <property type="entry name" value="EFh"/>
    <property type="match status" value="4"/>
</dbReference>
<comment type="caution">
    <text evidence="5">The sequence shown here is derived from an EMBL/GenBank/DDBJ whole genome shotgun (WGS) entry which is preliminary data.</text>
</comment>
<evidence type="ECO:0000256" key="1">
    <source>
        <dbReference type="ARBA" id="ARBA00022723"/>
    </source>
</evidence>
<evidence type="ECO:0000313" key="6">
    <source>
        <dbReference type="Proteomes" id="UP000717996"/>
    </source>
</evidence>
<name>A0A9P6Y5F1_RHIOR</name>
<dbReference type="Gene3D" id="1.10.238.10">
    <property type="entry name" value="EF-hand"/>
    <property type="match status" value="2"/>
</dbReference>